<sequence>MDSYIKTRTLGTRLTVLVGAAVCAAGFMVAGAGSADAASCGDAMVDKIGKQDVVVQSCPKGKQVVYTVTCGFGGGNSTKTASAYFDAFESRITEIDCGRGLNATDVDWEYA</sequence>
<organism evidence="2 3">
    <name type="scientific">Brachybacterium sacelli</name>
    <dbReference type="NCBI Taxonomy" id="173364"/>
    <lineage>
        <taxon>Bacteria</taxon>
        <taxon>Bacillati</taxon>
        <taxon>Actinomycetota</taxon>
        <taxon>Actinomycetes</taxon>
        <taxon>Micrococcales</taxon>
        <taxon>Dermabacteraceae</taxon>
        <taxon>Brachybacterium</taxon>
    </lineage>
</organism>
<name>A0ABS4X4L7_9MICO</name>
<dbReference type="Proteomes" id="UP001519290">
    <property type="component" value="Unassembled WGS sequence"/>
</dbReference>
<evidence type="ECO:0000313" key="3">
    <source>
        <dbReference type="Proteomes" id="UP001519290"/>
    </source>
</evidence>
<reference evidence="2 3" key="1">
    <citation type="submission" date="2021-03" db="EMBL/GenBank/DDBJ databases">
        <title>Sequencing the genomes of 1000 actinobacteria strains.</title>
        <authorList>
            <person name="Klenk H.-P."/>
        </authorList>
    </citation>
    <scope>NUCLEOTIDE SEQUENCE [LARGE SCALE GENOMIC DNA]</scope>
    <source>
        <strain evidence="2 3">DSM 14566</strain>
    </source>
</reference>
<comment type="caution">
    <text evidence="2">The sequence shown here is derived from an EMBL/GenBank/DDBJ whole genome shotgun (WGS) entry which is preliminary data.</text>
</comment>
<feature type="signal peptide" evidence="1">
    <location>
        <begin position="1"/>
        <end position="37"/>
    </location>
</feature>
<evidence type="ECO:0000313" key="2">
    <source>
        <dbReference type="EMBL" id="MBP2383405.1"/>
    </source>
</evidence>
<gene>
    <name evidence="2" type="ORF">JOF43_003394</name>
</gene>
<keyword evidence="3" id="KW-1185">Reference proteome</keyword>
<proteinExistence type="predicted"/>
<dbReference type="EMBL" id="JAGIOD010000002">
    <property type="protein sequence ID" value="MBP2383405.1"/>
    <property type="molecule type" value="Genomic_DNA"/>
</dbReference>
<protein>
    <submittedName>
        <fullName evidence="2">Histidine ammonia-lyase</fullName>
    </submittedName>
</protein>
<keyword evidence="1" id="KW-0732">Signal</keyword>
<evidence type="ECO:0000256" key="1">
    <source>
        <dbReference type="SAM" id="SignalP"/>
    </source>
</evidence>
<feature type="chain" id="PRO_5045245802" evidence="1">
    <location>
        <begin position="38"/>
        <end position="111"/>
    </location>
</feature>
<accession>A0ABS4X4L7</accession>
<dbReference type="RefSeq" id="WP_209904140.1">
    <property type="nucleotide sequence ID" value="NZ_BAAAJW010000012.1"/>
</dbReference>